<dbReference type="RefSeq" id="XP_075083608.1">
    <property type="nucleotide sequence ID" value="XM_075227507.1"/>
</dbReference>
<reference evidence="2" key="2">
    <citation type="submission" date="2025-08" db="UniProtKB">
        <authorList>
            <consortium name="RefSeq"/>
        </authorList>
    </citation>
    <scope>IDENTIFICATION</scope>
    <source>
        <tissue evidence="2">Leaf</tissue>
    </source>
</reference>
<organism evidence="1 2">
    <name type="scientific">Nicotiana tabacum</name>
    <name type="common">Common tobacco</name>
    <dbReference type="NCBI Taxonomy" id="4097"/>
    <lineage>
        <taxon>Eukaryota</taxon>
        <taxon>Viridiplantae</taxon>
        <taxon>Streptophyta</taxon>
        <taxon>Embryophyta</taxon>
        <taxon>Tracheophyta</taxon>
        <taxon>Spermatophyta</taxon>
        <taxon>Magnoliopsida</taxon>
        <taxon>eudicotyledons</taxon>
        <taxon>Gunneridae</taxon>
        <taxon>Pentapetalae</taxon>
        <taxon>asterids</taxon>
        <taxon>lamiids</taxon>
        <taxon>Solanales</taxon>
        <taxon>Solanaceae</taxon>
        <taxon>Nicotianoideae</taxon>
        <taxon>Nicotianeae</taxon>
        <taxon>Nicotiana</taxon>
    </lineage>
</organism>
<dbReference type="Proteomes" id="UP000790787">
    <property type="component" value="Chromosome 12"/>
</dbReference>
<evidence type="ECO:0000313" key="1">
    <source>
        <dbReference type="Proteomes" id="UP000790787"/>
    </source>
</evidence>
<evidence type="ECO:0000313" key="2">
    <source>
        <dbReference type="RefSeq" id="XP_075083608.1"/>
    </source>
</evidence>
<protein>
    <submittedName>
        <fullName evidence="2">Uncharacterized protein LOC142167344</fullName>
    </submittedName>
</protein>
<sequence length="249" mass="28253">MADMNSKTSNTNATVPCKSDKAENPKNTDQMVKASEIQSWANVVGGNKLASRGMDLQYIVPMIKDGEKIVQSDLEDVEQENEKWNTTLVLYVIGNSLSIGAMERFLNSVGKYSMKPQIYYYNEDYFVIRFANLEERNQVMYTGPHTINNRPIVMKAWTPYLNLHEEVLRTIPLCVKFLNLPLNCWSMKALSKIGSALGNPVYAGDCTTGIVRISYARILIEIDITKPLPRRVKLQDPMGKTIEQEITYD</sequence>
<name>A0AC58SF52_TOBAC</name>
<proteinExistence type="predicted"/>
<gene>
    <name evidence="2" type="primary">LOC142167344</name>
</gene>
<keyword evidence="1" id="KW-1185">Reference proteome</keyword>
<reference evidence="1" key="1">
    <citation type="journal article" date="2014" name="Nat. Commun.">
        <title>The tobacco genome sequence and its comparison with those of tomato and potato.</title>
        <authorList>
            <person name="Sierro N."/>
            <person name="Battey J.N."/>
            <person name="Ouadi S."/>
            <person name="Bakaher N."/>
            <person name="Bovet L."/>
            <person name="Willig A."/>
            <person name="Goepfert S."/>
            <person name="Peitsch M.C."/>
            <person name="Ivanov N.V."/>
        </authorList>
    </citation>
    <scope>NUCLEOTIDE SEQUENCE [LARGE SCALE GENOMIC DNA]</scope>
</reference>
<accession>A0AC58SF52</accession>